<evidence type="ECO:0000313" key="3">
    <source>
        <dbReference type="Proteomes" id="UP000183015"/>
    </source>
</evidence>
<gene>
    <name evidence="2" type="ORF">SAMN05414137_1801</name>
</gene>
<feature type="non-terminal residue" evidence="2">
    <location>
        <position position="482"/>
    </location>
</feature>
<accession>A0A1H8BTX8</accession>
<reference evidence="3" key="1">
    <citation type="submission" date="2016-10" db="EMBL/GenBank/DDBJ databases">
        <authorList>
            <person name="Varghese N."/>
        </authorList>
    </citation>
    <scope>NUCLEOTIDE SEQUENCE [LARGE SCALE GENOMIC DNA]</scope>
    <source>
        <strain evidence="3">DSM 45096 / BCRC 16803 / CGMCC 4.1857 / CIP 109030 / JCM 12277 / KCTC 19219 / NBRC 100920 / 33214</strain>
    </source>
</reference>
<dbReference type="Proteomes" id="UP000183015">
    <property type="component" value="Unassembled WGS sequence"/>
</dbReference>
<keyword evidence="3" id="KW-1185">Reference proteome</keyword>
<feature type="transmembrane region" description="Helical" evidence="1">
    <location>
        <begin position="20"/>
        <end position="53"/>
    </location>
</feature>
<protein>
    <submittedName>
        <fullName evidence="2">Uncharacterized protein</fullName>
    </submittedName>
</protein>
<keyword evidence="1" id="KW-0472">Membrane</keyword>
<proteinExistence type="predicted"/>
<feature type="transmembrane region" description="Helical" evidence="1">
    <location>
        <begin position="134"/>
        <end position="159"/>
    </location>
</feature>
<dbReference type="AlphaFoldDB" id="A0A1H8BTX8"/>
<evidence type="ECO:0000256" key="1">
    <source>
        <dbReference type="SAM" id="Phobius"/>
    </source>
</evidence>
<name>A0A1H8BTX8_STRJI</name>
<keyword evidence="1" id="KW-1133">Transmembrane helix</keyword>
<keyword evidence="1" id="KW-0812">Transmembrane</keyword>
<feature type="transmembrane region" description="Helical" evidence="1">
    <location>
        <begin position="73"/>
        <end position="98"/>
    </location>
</feature>
<organism evidence="2 3">
    <name type="scientific">Streptacidiphilus jiangxiensis</name>
    <dbReference type="NCBI Taxonomy" id="235985"/>
    <lineage>
        <taxon>Bacteria</taxon>
        <taxon>Bacillati</taxon>
        <taxon>Actinomycetota</taxon>
        <taxon>Actinomycetes</taxon>
        <taxon>Kitasatosporales</taxon>
        <taxon>Streptomycetaceae</taxon>
        <taxon>Streptacidiphilus</taxon>
    </lineage>
</organism>
<dbReference type="EMBL" id="FOAZ01000080">
    <property type="protein sequence ID" value="SEM86212.1"/>
    <property type="molecule type" value="Genomic_DNA"/>
</dbReference>
<dbReference type="RefSeq" id="WP_143094852.1">
    <property type="nucleotide sequence ID" value="NZ_FOAZ01000080.1"/>
</dbReference>
<feature type="transmembrane region" description="Helical" evidence="1">
    <location>
        <begin position="171"/>
        <end position="190"/>
    </location>
</feature>
<sequence>MPVDHRDRNRWIAFERRADAFAPVSVAQSLAAGVGVAALTAVSGIVALAVTQWNIDQWQVTPGFGLVLKALGFYPLLPGLCALILSAAAVVVSVAAVFDKGGLHEDSDDCTCRRCRWSHWIALDMRPWTLGDSLLRTAVNALVIGLAADTASAVGFALYQLPDGLPKALRVAGALLGIVPIMAAFIARMVNVLWSISRTQGVFSIREHRIWSRENRTSPALVALHEAFDDGDPQERLFRQFLTSGQLPRRISGEGETAETYRLLGVDAQWTDPQDALGLVAATWPAGWELVRQEIGAYWFELVDETGTPMAEGLVNSKIYDPRAHVRLTDAGRREVRRRWYALPEDERALVQQRGGPWTSAYPTVEDGPRFAEADNYALVAARLRARGWTIGVESPSGLQISLSDAASAWTAERTAGEVFWLLPGDFGAPVTGAAGPGAYPWYPQATQASWQDPGALADEIDQILRHGYRDDHHPDGQDIDA</sequence>
<evidence type="ECO:0000313" key="2">
    <source>
        <dbReference type="EMBL" id="SEM86212.1"/>
    </source>
</evidence>